<name>A0A1X0B0E0_9MYCO</name>
<dbReference type="AlphaFoldDB" id="A0A1X0B0E0"/>
<accession>A0A1X0B0E0</accession>
<reference evidence="1 2" key="1">
    <citation type="submission" date="2017-02" db="EMBL/GenBank/DDBJ databases">
        <title>The new phylogeny of genus Mycobacterium.</title>
        <authorList>
            <person name="Tortoli E."/>
            <person name="Trovato A."/>
            <person name="Cirillo D.M."/>
        </authorList>
    </citation>
    <scope>NUCLEOTIDE SEQUENCE [LARGE SCALE GENOMIC DNA]</scope>
    <source>
        <strain evidence="1 2">RW6</strain>
    </source>
</reference>
<dbReference type="Proteomes" id="UP000192448">
    <property type="component" value="Unassembled WGS sequence"/>
</dbReference>
<gene>
    <name evidence="1" type="ORF">BST13_14615</name>
</gene>
<evidence type="ECO:0000313" key="1">
    <source>
        <dbReference type="EMBL" id="ORA35326.1"/>
    </source>
</evidence>
<protein>
    <submittedName>
        <fullName evidence="1">Uncharacterized protein</fullName>
    </submittedName>
</protein>
<dbReference type="STRING" id="1927124.BST13_14615"/>
<proteinExistence type="predicted"/>
<evidence type="ECO:0000313" key="2">
    <source>
        <dbReference type="Proteomes" id="UP000192448"/>
    </source>
</evidence>
<comment type="caution">
    <text evidence="1">The sequence shown here is derived from an EMBL/GenBank/DDBJ whole genome shotgun (WGS) entry which is preliminary data.</text>
</comment>
<dbReference type="OrthoDB" id="5110616at2"/>
<organism evidence="1 2">
    <name type="scientific">Mycobacterium aquaticum</name>
    <dbReference type="NCBI Taxonomy" id="1927124"/>
    <lineage>
        <taxon>Bacteria</taxon>
        <taxon>Bacillati</taxon>
        <taxon>Actinomycetota</taxon>
        <taxon>Actinomycetes</taxon>
        <taxon>Mycobacteriales</taxon>
        <taxon>Mycobacteriaceae</taxon>
        <taxon>Mycobacterium</taxon>
    </lineage>
</organism>
<keyword evidence="2" id="KW-1185">Reference proteome</keyword>
<sequence length="380" mass="41322">MPTAKELRKLWDQRIKDECKARGLRFVGGSGFQADAVYLSVFSASRWATKGEAVPRWRWTATIKPLVLDEILWAAFMPDEDLGGPLKRLNLRVNGWFAVDGLDVGSGFVEVPDPAQPGTAVAAMLDEFERARSEFVAAHPDVATYLKAAQSLPAEQAGWPRNRLREILSLIAVGDRDAAGALADAELAEGEHGPMSGPRGSVFELLSVSCKPADVQAEYWEKVKPTHRLTLVSGTSGQFTVTLAAGRERDGSFDRRLRKFNGRDDFALILTPIGDEDTYLQAAGSGPDRITVEIRKPGGQQWGVESVRYVVGRPGSAGSALDQPIELPTSTQMVSATEVFDADEAAALFTDFYRRGSIPETCALRPAEGWTADGTNVDLR</sequence>
<dbReference type="RefSeq" id="WP_083164744.1">
    <property type="nucleotide sequence ID" value="NZ_MVHF01000012.1"/>
</dbReference>
<dbReference type="EMBL" id="MVHF01000012">
    <property type="protein sequence ID" value="ORA35326.1"/>
    <property type="molecule type" value="Genomic_DNA"/>
</dbReference>